<organism evidence="1 2">
    <name type="scientific">Marinobacter salexigens</name>
    <dbReference type="NCBI Taxonomy" id="1925763"/>
    <lineage>
        <taxon>Bacteria</taxon>
        <taxon>Pseudomonadati</taxon>
        <taxon>Pseudomonadota</taxon>
        <taxon>Gammaproteobacteria</taxon>
        <taxon>Pseudomonadales</taxon>
        <taxon>Marinobacteraceae</taxon>
        <taxon>Marinobacter</taxon>
    </lineage>
</organism>
<sequence length="156" mass="17912">MKFLCPHHRSMFANLSLIEQNDLWVYWMENALTLYESRDSEKVIIVAGNAFDLACLVRTRNSDCMHVELTLSAILLCSILRNCGEHSVADDMLLRALESLRATERCHVRMSEYCSSNECIDILLDASLQPEFFAQYLNWPTCPVTYPSKQSAMMVH</sequence>
<gene>
    <name evidence="1" type="ORF">KO508_02935</name>
</gene>
<evidence type="ECO:0000313" key="1">
    <source>
        <dbReference type="EMBL" id="MBU2872951.1"/>
    </source>
</evidence>
<proteinExistence type="predicted"/>
<accession>A0ABS6A474</accession>
<dbReference type="Proteomes" id="UP000753376">
    <property type="component" value="Unassembled WGS sequence"/>
</dbReference>
<evidence type="ECO:0000313" key="2">
    <source>
        <dbReference type="Proteomes" id="UP000753376"/>
    </source>
</evidence>
<name>A0ABS6A474_9GAMM</name>
<keyword evidence="2" id="KW-1185">Reference proteome</keyword>
<comment type="caution">
    <text evidence="1">The sequence shown here is derived from an EMBL/GenBank/DDBJ whole genome shotgun (WGS) entry which is preliminary data.</text>
</comment>
<protein>
    <submittedName>
        <fullName evidence="1">Uncharacterized protein</fullName>
    </submittedName>
</protein>
<dbReference type="EMBL" id="JAHKPV010000001">
    <property type="protein sequence ID" value="MBU2872951.1"/>
    <property type="molecule type" value="Genomic_DNA"/>
</dbReference>
<dbReference type="RefSeq" id="WP_216006822.1">
    <property type="nucleotide sequence ID" value="NZ_JAHKPV010000001.1"/>
</dbReference>
<reference evidence="1 2" key="1">
    <citation type="submission" date="2021-05" db="EMBL/GenBank/DDBJ databases">
        <title>Draft genomes of bacteria isolated from model marine particles.</title>
        <authorList>
            <person name="Datta M.S."/>
            <person name="Schwartzman J.A."/>
            <person name="Enke T.N."/>
            <person name="Saavedra J."/>
            <person name="Cermak N."/>
            <person name="Cordero O.X."/>
        </authorList>
    </citation>
    <scope>NUCLEOTIDE SEQUENCE [LARGE SCALE GENOMIC DNA]</scope>
    <source>
        <strain evidence="1 2">D2M19</strain>
    </source>
</reference>